<dbReference type="OrthoDB" id="10263272at2759"/>
<evidence type="ECO:0000256" key="3">
    <source>
        <dbReference type="PROSITE-ProRule" id="PRU00221"/>
    </source>
</evidence>
<dbReference type="GO" id="GO:0005680">
    <property type="term" value="C:anaphase-promoting complex"/>
    <property type="evidence" value="ECO:0007669"/>
    <property type="project" value="TreeGrafter"/>
</dbReference>
<feature type="compositionally biased region" description="Basic residues" evidence="4">
    <location>
        <begin position="780"/>
        <end position="790"/>
    </location>
</feature>
<evidence type="ECO:0000313" key="5">
    <source>
        <dbReference type="EMBL" id="CAG8904624.1"/>
    </source>
</evidence>
<keyword evidence="2" id="KW-0677">Repeat</keyword>
<dbReference type="PROSITE" id="PS50082">
    <property type="entry name" value="WD_REPEATS_2"/>
    <property type="match status" value="1"/>
</dbReference>
<dbReference type="InterPro" id="IPR036322">
    <property type="entry name" value="WD40_repeat_dom_sf"/>
</dbReference>
<dbReference type="Gene3D" id="2.130.10.10">
    <property type="entry name" value="YVTN repeat-like/Quinoprotein amine dehydrogenase"/>
    <property type="match status" value="2"/>
</dbReference>
<dbReference type="GO" id="GO:1990757">
    <property type="term" value="F:ubiquitin ligase activator activity"/>
    <property type="evidence" value="ECO:0007669"/>
    <property type="project" value="TreeGrafter"/>
</dbReference>
<feature type="region of interest" description="Disordered" evidence="4">
    <location>
        <begin position="1"/>
        <end position="36"/>
    </location>
</feature>
<dbReference type="InterPro" id="IPR033010">
    <property type="entry name" value="Cdc20/Fizzy"/>
</dbReference>
<dbReference type="Proteomes" id="UP001154252">
    <property type="component" value="Unassembled WGS sequence"/>
</dbReference>
<dbReference type="Pfam" id="PF00400">
    <property type="entry name" value="WD40"/>
    <property type="match status" value="1"/>
</dbReference>
<feature type="compositionally biased region" description="Low complexity" evidence="4">
    <location>
        <begin position="756"/>
        <end position="772"/>
    </location>
</feature>
<feature type="region of interest" description="Disordered" evidence="4">
    <location>
        <begin position="51"/>
        <end position="90"/>
    </location>
</feature>
<dbReference type="AlphaFoldDB" id="A0A9W4KLC3"/>
<keyword evidence="1 3" id="KW-0853">WD repeat</keyword>
<dbReference type="InterPro" id="IPR001680">
    <property type="entry name" value="WD40_rpt"/>
</dbReference>
<organism evidence="5 6">
    <name type="scientific">Penicillium egyptiacum</name>
    <dbReference type="NCBI Taxonomy" id="1303716"/>
    <lineage>
        <taxon>Eukaryota</taxon>
        <taxon>Fungi</taxon>
        <taxon>Dikarya</taxon>
        <taxon>Ascomycota</taxon>
        <taxon>Pezizomycotina</taxon>
        <taxon>Eurotiomycetes</taxon>
        <taxon>Eurotiomycetidae</taxon>
        <taxon>Eurotiales</taxon>
        <taxon>Aspergillaceae</taxon>
        <taxon>Penicillium</taxon>
    </lineage>
</organism>
<evidence type="ECO:0000256" key="1">
    <source>
        <dbReference type="ARBA" id="ARBA00022574"/>
    </source>
</evidence>
<dbReference type="SUPFAM" id="SSF50978">
    <property type="entry name" value="WD40 repeat-like"/>
    <property type="match status" value="1"/>
</dbReference>
<evidence type="ECO:0000256" key="4">
    <source>
        <dbReference type="SAM" id="MobiDB-lite"/>
    </source>
</evidence>
<protein>
    <recommendedName>
        <fullName evidence="7">Anaphase-promoting complex subunit 4 WD40 domain-containing protein</fullName>
    </recommendedName>
</protein>
<dbReference type="SMART" id="SM00320">
    <property type="entry name" value="WD40"/>
    <property type="match status" value="4"/>
</dbReference>
<comment type="caution">
    <text evidence="5">The sequence shown here is derived from an EMBL/GenBank/DDBJ whole genome shotgun (WGS) entry which is preliminary data.</text>
</comment>
<dbReference type="InterPro" id="IPR015943">
    <property type="entry name" value="WD40/YVTN_repeat-like_dom_sf"/>
</dbReference>
<dbReference type="EMBL" id="CAJVRC010000884">
    <property type="protein sequence ID" value="CAG8904624.1"/>
    <property type="molecule type" value="Genomic_DNA"/>
</dbReference>
<sequence>MVDMQRRSFEETSAGSHKHPLTSHSRSESSKDSGPVQFTEFATINLPFFETPTSQSSLSKPKAQPILTPVPRSKENRVSSPKRGRSRVRNTGNAAVIRSSFRSPMSPDRFIPKRDFVEPTSTTFRVAKHPQRLSPQERLLRRLPPGDDPFLPSIPRRTYATLRPQQPTRLQQIPHQRPRLVTEGNITDDNATHESLRHVSSGAVWNVGGASAVRGSSLIAAPDNTPTTSTNGSSTAPVFVARFLPKKPKYSEQEIHESRLALALGIDPTTRQLGTTCLRYLDTPLNPASPDFERLSPFEWKDSAWKKVEKERWPKSPARKEVVPPKPFRILDAPFLRDDFYCSTLAYSTTSGILAVGLGHQVYLWSEGHGVDYPPFPDLHPSNYVTSLSFSSEDGERSILAVARRSGQLSLWSTFEKQARFEISHPSPLTCVAFKPRTSRRLSERFMHLEVDVEEIVVGDDFGNIWYYSVEWSDQEDQAKWKWNGSMTLLAKICAHTQQICGLAWSPDDKYLATGGNDNACLLFELAEIFPPQHSNYTFPHLTPPDSPSSFSLGVFPYISLSTARRRRLFLRRPALPSWLAAPIKPPAAAALLNHAGTLISGGGRTILVPYGRQRHRLMHSAAVKAIAFAPWQSSLLATGGGTNDRAIHFYHTRSGACIASINVFAQVTSLIWSETRREIAATFGYAQPDHPFRIAVFAWPSCAQVAVIPWGPYGTTWDGPESRVSNFDCGRALWAVRYPGKVPRCSGAHSHRPDSQSSSPSSSASSTQTRSPEQGAPTRGRRVGSRKCGPRMVPPKEKEGGMWCKRTKEEGCIIVASSDQTVKFHEVWTGRRASTTSTSGLFGGSEILEGLEGIEKSGGEVIR</sequence>
<keyword evidence="6" id="KW-1185">Reference proteome</keyword>
<evidence type="ECO:0000313" key="6">
    <source>
        <dbReference type="Proteomes" id="UP001154252"/>
    </source>
</evidence>
<evidence type="ECO:0000256" key="2">
    <source>
        <dbReference type="ARBA" id="ARBA00022737"/>
    </source>
</evidence>
<reference evidence="5" key="1">
    <citation type="submission" date="2021-07" db="EMBL/GenBank/DDBJ databases">
        <authorList>
            <person name="Branca A.L. A."/>
        </authorList>
    </citation>
    <scope>NUCLEOTIDE SEQUENCE</scope>
</reference>
<dbReference type="GO" id="GO:1905786">
    <property type="term" value="P:positive regulation of anaphase-promoting complex-dependent catabolic process"/>
    <property type="evidence" value="ECO:0007669"/>
    <property type="project" value="TreeGrafter"/>
</dbReference>
<dbReference type="GO" id="GO:0031145">
    <property type="term" value="P:anaphase-promoting complex-dependent catabolic process"/>
    <property type="evidence" value="ECO:0007669"/>
    <property type="project" value="TreeGrafter"/>
</dbReference>
<name>A0A9W4KLC3_9EURO</name>
<dbReference type="PANTHER" id="PTHR19918:SF5">
    <property type="entry name" value="MEIOSIS-SPECIFIC APC_C ACTIVATOR PROTEIN AMA1"/>
    <property type="match status" value="1"/>
</dbReference>
<proteinExistence type="predicted"/>
<accession>A0A9W4KLC3</accession>
<gene>
    <name evidence="5" type="ORF">PEGY_LOCUS7873</name>
</gene>
<feature type="repeat" description="WD" evidence="3">
    <location>
        <begin position="493"/>
        <end position="526"/>
    </location>
</feature>
<dbReference type="GO" id="GO:0010997">
    <property type="term" value="F:anaphase-promoting complex binding"/>
    <property type="evidence" value="ECO:0007669"/>
    <property type="project" value="InterPro"/>
</dbReference>
<feature type="compositionally biased region" description="Basic and acidic residues" evidence="4">
    <location>
        <begin position="1"/>
        <end position="10"/>
    </location>
</feature>
<evidence type="ECO:0008006" key="7">
    <source>
        <dbReference type="Google" id="ProtNLM"/>
    </source>
</evidence>
<feature type="region of interest" description="Disordered" evidence="4">
    <location>
        <begin position="746"/>
        <end position="800"/>
    </location>
</feature>
<dbReference type="PANTHER" id="PTHR19918">
    <property type="entry name" value="CELL DIVISION CYCLE 20 CDC20 FIZZY -RELATED"/>
    <property type="match status" value="1"/>
</dbReference>